<evidence type="ECO:0000256" key="1">
    <source>
        <dbReference type="SAM" id="MobiDB-lite"/>
    </source>
</evidence>
<evidence type="ECO:0000313" key="3">
    <source>
        <dbReference type="Proteomes" id="UP000551878"/>
    </source>
</evidence>
<feature type="region of interest" description="Disordered" evidence="1">
    <location>
        <begin position="51"/>
        <end position="87"/>
    </location>
</feature>
<dbReference type="Proteomes" id="UP000551878">
    <property type="component" value="Unassembled WGS sequence"/>
</dbReference>
<accession>A0A840QKP1</accession>
<comment type="caution">
    <text evidence="2">The sequence shown here is derived from an EMBL/GenBank/DDBJ whole genome shotgun (WGS) entry which is preliminary data.</text>
</comment>
<evidence type="ECO:0008006" key="4">
    <source>
        <dbReference type="Google" id="ProtNLM"/>
    </source>
</evidence>
<gene>
    <name evidence="2" type="ORF">HNQ41_000043</name>
</gene>
<sequence>MYPYEQQQPFGESYNNYSIDPSYIEGHDDSQRQFGLFGPFFGGLLGQFGPPGPPPEAPFGPPGPSPGAPFGPPAGPPTTPPPAFSPSQPAEVGVFAVDPGAIRRCMFRYTYVWLTNREQFWFYPVFVGRTSIAGYRWTGFSWVYFGIDLRRISSFQCF</sequence>
<dbReference type="AlphaFoldDB" id="A0A840QKP1"/>
<organism evidence="2 3">
    <name type="scientific">Texcoconibacillus texcoconensis</name>
    <dbReference type="NCBI Taxonomy" id="1095777"/>
    <lineage>
        <taxon>Bacteria</taxon>
        <taxon>Bacillati</taxon>
        <taxon>Bacillota</taxon>
        <taxon>Bacilli</taxon>
        <taxon>Bacillales</taxon>
        <taxon>Bacillaceae</taxon>
        <taxon>Texcoconibacillus</taxon>
    </lineage>
</organism>
<dbReference type="RefSeq" id="WP_246421439.1">
    <property type="nucleotide sequence ID" value="NZ_JACHHB010000001.1"/>
</dbReference>
<feature type="compositionally biased region" description="Pro residues" evidence="1">
    <location>
        <begin position="51"/>
        <end position="84"/>
    </location>
</feature>
<keyword evidence="3" id="KW-1185">Reference proteome</keyword>
<reference evidence="2 3" key="1">
    <citation type="submission" date="2020-08" db="EMBL/GenBank/DDBJ databases">
        <title>Genomic Encyclopedia of Type Strains, Phase IV (KMG-IV): sequencing the most valuable type-strain genomes for metagenomic binning, comparative biology and taxonomic classification.</title>
        <authorList>
            <person name="Goeker M."/>
        </authorList>
    </citation>
    <scope>NUCLEOTIDE SEQUENCE [LARGE SCALE GENOMIC DNA]</scope>
    <source>
        <strain evidence="2 3">DSM 24696</strain>
    </source>
</reference>
<evidence type="ECO:0000313" key="2">
    <source>
        <dbReference type="EMBL" id="MBB5171903.1"/>
    </source>
</evidence>
<protein>
    <recommendedName>
        <fullName evidence="4">Transporter</fullName>
    </recommendedName>
</protein>
<name>A0A840QKP1_9BACI</name>
<dbReference type="EMBL" id="JACHHB010000001">
    <property type="protein sequence ID" value="MBB5171903.1"/>
    <property type="molecule type" value="Genomic_DNA"/>
</dbReference>
<proteinExistence type="predicted"/>